<feature type="transmembrane region" description="Helical" evidence="1">
    <location>
        <begin position="124"/>
        <end position="142"/>
    </location>
</feature>
<accession>A0ABR8JHE9</accession>
<dbReference type="NCBIfam" id="NF046082">
    <property type="entry name" value="assoc_w_XrtX"/>
    <property type="match status" value="1"/>
</dbReference>
<reference evidence="2 3" key="1">
    <citation type="submission" date="2020-09" db="EMBL/GenBank/DDBJ databases">
        <authorList>
            <person name="Kim M.K."/>
        </authorList>
    </citation>
    <scope>NUCLEOTIDE SEQUENCE [LARGE SCALE GENOMIC DNA]</scope>
    <source>
        <strain evidence="2 3">BT646</strain>
    </source>
</reference>
<evidence type="ECO:0000256" key="1">
    <source>
        <dbReference type="SAM" id="Phobius"/>
    </source>
</evidence>
<dbReference type="RefSeq" id="WP_190783342.1">
    <property type="nucleotide sequence ID" value="NZ_JACWZZ010000001.1"/>
</dbReference>
<keyword evidence="3" id="KW-1185">Reference proteome</keyword>
<keyword evidence="1" id="KW-0812">Transmembrane</keyword>
<evidence type="ECO:0000313" key="2">
    <source>
        <dbReference type="EMBL" id="MBD2714239.1"/>
    </source>
</evidence>
<keyword evidence="1" id="KW-1133">Transmembrane helix</keyword>
<comment type="caution">
    <text evidence="2">The sequence shown here is derived from an EMBL/GenBank/DDBJ whole genome shotgun (WGS) entry which is preliminary data.</text>
</comment>
<keyword evidence="1" id="KW-0472">Membrane</keyword>
<evidence type="ECO:0000313" key="3">
    <source>
        <dbReference type="Proteomes" id="UP000642468"/>
    </source>
</evidence>
<evidence type="ECO:0008006" key="4">
    <source>
        <dbReference type="Google" id="ProtNLM"/>
    </source>
</evidence>
<feature type="transmembrane region" description="Helical" evidence="1">
    <location>
        <begin position="86"/>
        <end position="104"/>
    </location>
</feature>
<sequence length="152" mass="16517">MAALVLVAVLFWAGVYDESVFALLTNAWRNLLAALGATDQLTAIQQNVSGEVTKRSLPVVATYAVVYTGVCLLLLRLLVPAGRMRLVFLLYVAVLGCCAVLLVAGKLAGDVPWLYQLSRHLIDFIVSPLPVLVLVILLRWYVPATTPPEQEA</sequence>
<organism evidence="2 3">
    <name type="scientific">Hymenobacter duratus</name>
    <dbReference type="NCBI Taxonomy" id="2771356"/>
    <lineage>
        <taxon>Bacteria</taxon>
        <taxon>Pseudomonadati</taxon>
        <taxon>Bacteroidota</taxon>
        <taxon>Cytophagia</taxon>
        <taxon>Cytophagales</taxon>
        <taxon>Hymenobacteraceae</taxon>
        <taxon>Hymenobacter</taxon>
    </lineage>
</organism>
<name>A0ABR8JHE9_9BACT</name>
<gene>
    <name evidence="2" type="ORF">IC231_04230</name>
</gene>
<protein>
    <recommendedName>
        <fullName evidence="4">Exosortase F system-associated protein</fullName>
    </recommendedName>
</protein>
<dbReference type="Proteomes" id="UP000642468">
    <property type="component" value="Unassembled WGS sequence"/>
</dbReference>
<feature type="transmembrane region" description="Helical" evidence="1">
    <location>
        <begin position="60"/>
        <end position="79"/>
    </location>
</feature>
<proteinExistence type="predicted"/>
<dbReference type="EMBL" id="JACWZZ010000001">
    <property type="protein sequence ID" value="MBD2714239.1"/>
    <property type="molecule type" value="Genomic_DNA"/>
</dbReference>